<dbReference type="Proteomes" id="UP000008493">
    <property type="component" value="Unassembled WGS sequence"/>
</dbReference>
<protein>
    <submittedName>
        <fullName evidence="1">Uncharacterized protein</fullName>
    </submittedName>
</protein>
<name>K5WI31_AGABU</name>
<sequence length="143" mass="16508">MVLMGTRLESFLNSLVIGDTEGCRAGVPAIERVKVDTEIRNLRDEIFRSANSLLVGSEVKFHPRIRGRTSRSMTEVCFLNLVYNLRTNGDDLFEEFGWISIRRRMRTWVEHGSRIDIRDTDHDKFLGEAEEDGLLKFAREISC</sequence>
<dbReference type="KEGG" id="abp:AGABI1DRAFT95250"/>
<accession>K5WI31</accession>
<gene>
    <name evidence="1" type="ORF">AGABI1DRAFT_95250</name>
</gene>
<dbReference type="RefSeq" id="XP_007334406.1">
    <property type="nucleotide sequence ID" value="XM_007334344.1"/>
</dbReference>
<dbReference type="AlphaFoldDB" id="K5WI31"/>
<organism evidence="1 2">
    <name type="scientific">Agaricus bisporus var. burnettii (strain JB137-S8 / ATCC MYA-4627 / FGSC 10392)</name>
    <name type="common">White button mushroom</name>
    <dbReference type="NCBI Taxonomy" id="597362"/>
    <lineage>
        <taxon>Eukaryota</taxon>
        <taxon>Fungi</taxon>
        <taxon>Dikarya</taxon>
        <taxon>Basidiomycota</taxon>
        <taxon>Agaricomycotina</taxon>
        <taxon>Agaricomycetes</taxon>
        <taxon>Agaricomycetidae</taxon>
        <taxon>Agaricales</taxon>
        <taxon>Agaricineae</taxon>
        <taxon>Agaricaceae</taxon>
        <taxon>Agaricus</taxon>
    </lineage>
</organism>
<dbReference type="GeneID" id="18832623"/>
<proteinExistence type="predicted"/>
<evidence type="ECO:0000313" key="2">
    <source>
        <dbReference type="Proteomes" id="UP000008493"/>
    </source>
</evidence>
<evidence type="ECO:0000313" key="1">
    <source>
        <dbReference type="EMBL" id="EKM74936.1"/>
    </source>
</evidence>
<dbReference type="InParanoid" id="K5WI31"/>
<reference evidence="2" key="1">
    <citation type="journal article" date="2012" name="Proc. Natl. Acad. Sci. U.S.A.">
        <title>Genome sequence of the button mushroom Agaricus bisporus reveals mechanisms governing adaptation to a humic-rich ecological niche.</title>
        <authorList>
            <person name="Morin E."/>
            <person name="Kohler A."/>
            <person name="Baker A.R."/>
            <person name="Foulongne-Oriol M."/>
            <person name="Lombard V."/>
            <person name="Nagy L.G."/>
            <person name="Ohm R.A."/>
            <person name="Patyshakuliyeva A."/>
            <person name="Brun A."/>
            <person name="Aerts A.L."/>
            <person name="Bailey A.M."/>
            <person name="Billette C."/>
            <person name="Coutinho P.M."/>
            <person name="Deakin G."/>
            <person name="Doddapaneni H."/>
            <person name="Floudas D."/>
            <person name="Grimwood J."/>
            <person name="Hilden K."/>
            <person name="Kuees U."/>
            <person name="LaButti K.M."/>
            <person name="Lapidus A."/>
            <person name="Lindquist E.A."/>
            <person name="Lucas S.M."/>
            <person name="Murat C."/>
            <person name="Riley R.W."/>
            <person name="Salamov A.A."/>
            <person name="Schmutz J."/>
            <person name="Subramanian V."/>
            <person name="Woesten H.A.B."/>
            <person name="Xu J."/>
            <person name="Eastwood D.C."/>
            <person name="Foster G.D."/>
            <person name="Sonnenberg A.S."/>
            <person name="Cullen D."/>
            <person name="de Vries R.P."/>
            <person name="Lundell T."/>
            <person name="Hibbett D.S."/>
            <person name="Henrissat B."/>
            <person name="Burton K.S."/>
            <person name="Kerrigan R.W."/>
            <person name="Challen M.P."/>
            <person name="Grigoriev I.V."/>
            <person name="Martin F."/>
        </authorList>
    </citation>
    <scope>NUCLEOTIDE SEQUENCE [LARGE SCALE GENOMIC DNA]</scope>
    <source>
        <strain evidence="2">JB137-S8 / ATCC MYA-4627 / FGSC 10392</strain>
    </source>
</reference>
<keyword evidence="2" id="KW-1185">Reference proteome</keyword>
<dbReference type="HOGENOM" id="CLU_1805605_0_0_1"/>
<dbReference type="EMBL" id="JH971423">
    <property type="protein sequence ID" value="EKM74936.1"/>
    <property type="molecule type" value="Genomic_DNA"/>
</dbReference>